<dbReference type="Proteomes" id="UP000654345">
    <property type="component" value="Unassembled WGS sequence"/>
</dbReference>
<keyword evidence="2" id="KW-1185">Reference proteome</keyword>
<organism evidence="1 2">
    <name type="scientific">Ktedonobacter robiniae</name>
    <dbReference type="NCBI Taxonomy" id="2778365"/>
    <lineage>
        <taxon>Bacteria</taxon>
        <taxon>Bacillati</taxon>
        <taxon>Chloroflexota</taxon>
        <taxon>Ktedonobacteria</taxon>
        <taxon>Ktedonobacterales</taxon>
        <taxon>Ktedonobacteraceae</taxon>
        <taxon>Ktedonobacter</taxon>
    </lineage>
</organism>
<accession>A0ABQ3V3I1</accession>
<evidence type="ECO:0000313" key="2">
    <source>
        <dbReference type="Proteomes" id="UP000654345"/>
    </source>
</evidence>
<sequence length="145" mass="17008">MREPSRLTPEEYKLMKIPLDRSQIPAEALTVLDAWIEREGLLVDEREDMGGIEFSRADAKAFTPLPHIWASFFARRPYKRKEGYYPQWNGFYLLLYRDVEEGWKLERIRKNATEKEIAPMVVARSKAIQEIQSRFGSALENGEEE</sequence>
<reference evidence="1 2" key="1">
    <citation type="journal article" date="2021" name="Int. J. Syst. Evol. Microbiol.">
        <title>Reticulibacter mediterranei gen. nov., sp. nov., within the new family Reticulibacteraceae fam. nov., and Ktedonospora formicarum gen. nov., sp. nov., Ktedonobacter robiniae sp. nov., Dictyobacter formicarum sp. nov. and Dictyobacter arantiisoli sp. nov., belonging to the class Ktedonobacteria.</title>
        <authorList>
            <person name="Yabe S."/>
            <person name="Zheng Y."/>
            <person name="Wang C.M."/>
            <person name="Sakai Y."/>
            <person name="Abe K."/>
            <person name="Yokota A."/>
            <person name="Donadio S."/>
            <person name="Cavaletti L."/>
            <person name="Monciardini P."/>
        </authorList>
    </citation>
    <scope>NUCLEOTIDE SEQUENCE [LARGE SCALE GENOMIC DNA]</scope>
    <source>
        <strain evidence="1 2">SOSP1-30</strain>
    </source>
</reference>
<dbReference type="EMBL" id="BNJG01000003">
    <property type="protein sequence ID" value="GHO59195.1"/>
    <property type="molecule type" value="Genomic_DNA"/>
</dbReference>
<evidence type="ECO:0000313" key="1">
    <source>
        <dbReference type="EMBL" id="GHO59195.1"/>
    </source>
</evidence>
<gene>
    <name evidence="1" type="ORF">KSB_76700</name>
</gene>
<proteinExistence type="predicted"/>
<protein>
    <submittedName>
        <fullName evidence="1">Uncharacterized protein</fullName>
    </submittedName>
</protein>
<name>A0ABQ3V3I1_9CHLR</name>
<comment type="caution">
    <text evidence="1">The sequence shown here is derived from an EMBL/GenBank/DDBJ whole genome shotgun (WGS) entry which is preliminary data.</text>
</comment>